<evidence type="ECO:0000313" key="1">
    <source>
        <dbReference type="EMBL" id="MEE6306213.1"/>
    </source>
</evidence>
<dbReference type="EMBL" id="JAZGQL010000004">
    <property type="protein sequence ID" value="MEE6306213.1"/>
    <property type="molecule type" value="Genomic_DNA"/>
</dbReference>
<accession>A0ABU7S8E0</accession>
<dbReference type="Pfam" id="PF15589">
    <property type="entry name" value="Imm21"/>
    <property type="match status" value="1"/>
</dbReference>
<dbReference type="InterPro" id="IPR028961">
    <property type="entry name" value="Imm21"/>
</dbReference>
<protein>
    <submittedName>
        <fullName evidence="1">Imm21 family immunity protein</fullName>
    </submittedName>
</protein>
<organism evidence="1 2">
    <name type="scientific">Plantactinospora veratri</name>
    <dbReference type="NCBI Taxonomy" id="1436122"/>
    <lineage>
        <taxon>Bacteria</taxon>
        <taxon>Bacillati</taxon>
        <taxon>Actinomycetota</taxon>
        <taxon>Actinomycetes</taxon>
        <taxon>Micromonosporales</taxon>
        <taxon>Micromonosporaceae</taxon>
        <taxon>Plantactinospora</taxon>
    </lineage>
</organism>
<name>A0ABU7S8E0_9ACTN</name>
<proteinExistence type="predicted"/>
<keyword evidence="2" id="KW-1185">Reference proteome</keyword>
<sequence length="146" mass="15237">MPIWVDSGGGPLVVVPETSLRDWRGVDPVDVNDDSDAERAYAVEGLAGVVAVGRAEAQALVLGDEPASTCYVPEMHALVGWDAAQNADSLINAARKLVADLTVAWDDCGVWETDGPAVLMDAGEDGAEPLSGNRMGRAPELIANLP</sequence>
<dbReference type="RefSeq" id="WP_331206574.1">
    <property type="nucleotide sequence ID" value="NZ_JAZGQL010000004.1"/>
</dbReference>
<reference evidence="1 2" key="1">
    <citation type="submission" date="2024-01" db="EMBL/GenBank/DDBJ databases">
        <title>Genome insights into Plantactinospora veratri sp. nov.</title>
        <authorList>
            <person name="Wang L."/>
        </authorList>
    </citation>
    <scope>NUCLEOTIDE SEQUENCE [LARGE SCALE GENOMIC DNA]</scope>
    <source>
        <strain evidence="1 2">NEAU-FHS4</strain>
    </source>
</reference>
<gene>
    <name evidence="1" type="ORF">V1634_05130</name>
</gene>
<comment type="caution">
    <text evidence="1">The sequence shown here is derived from an EMBL/GenBank/DDBJ whole genome shotgun (WGS) entry which is preliminary data.</text>
</comment>
<dbReference type="Proteomes" id="UP001339911">
    <property type="component" value="Unassembled WGS sequence"/>
</dbReference>
<evidence type="ECO:0000313" key="2">
    <source>
        <dbReference type="Proteomes" id="UP001339911"/>
    </source>
</evidence>